<dbReference type="OrthoDB" id="6466381at2"/>
<dbReference type="PANTHER" id="PTHR33420:SF3">
    <property type="entry name" value="FIMBRIAL SUBUNIT ELFA"/>
    <property type="match status" value="1"/>
</dbReference>
<evidence type="ECO:0000256" key="4">
    <source>
        <dbReference type="ARBA" id="ARBA00023263"/>
    </source>
</evidence>
<dbReference type="InterPro" id="IPR036937">
    <property type="entry name" value="Adhesion_dom_fimbrial_sf"/>
</dbReference>
<reference evidence="7 8" key="1">
    <citation type="submission" date="2018-06" db="EMBL/GenBank/DDBJ databases">
        <authorList>
            <consortium name="Pathogen Informatics"/>
            <person name="Doyle S."/>
        </authorList>
    </citation>
    <scope>NUCLEOTIDE SEQUENCE [LARGE SCALE GENOMIC DNA]</scope>
    <source>
        <strain evidence="7 8">NCTC12026</strain>
    </source>
</reference>
<keyword evidence="3 5" id="KW-0732">Signal</keyword>
<dbReference type="SUPFAM" id="SSF49401">
    <property type="entry name" value="Bacterial adhesins"/>
    <property type="match status" value="1"/>
</dbReference>
<protein>
    <submittedName>
        <fullName evidence="7">S-fimbrillin</fullName>
    </submittedName>
</protein>
<evidence type="ECO:0000313" key="7">
    <source>
        <dbReference type="EMBL" id="SUC35479.1"/>
    </source>
</evidence>
<evidence type="ECO:0000256" key="5">
    <source>
        <dbReference type="SAM" id="SignalP"/>
    </source>
</evidence>
<feature type="chain" id="PRO_5016565267" evidence="5">
    <location>
        <begin position="26"/>
        <end position="173"/>
    </location>
</feature>
<evidence type="ECO:0000256" key="2">
    <source>
        <dbReference type="ARBA" id="ARBA00006671"/>
    </source>
</evidence>
<dbReference type="InterPro" id="IPR050263">
    <property type="entry name" value="Bact_Fimbrial_Adh_Pro"/>
</dbReference>
<dbReference type="Gene3D" id="2.60.40.1090">
    <property type="entry name" value="Fimbrial-type adhesion domain"/>
    <property type="match status" value="1"/>
</dbReference>
<dbReference type="Pfam" id="PF00419">
    <property type="entry name" value="Fimbrial"/>
    <property type="match status" value="1"/>
</dbReference>
<feature type="domain" description="Fimbrial-type adhesion" evidence="6">
    <location>
        <begin position="29"/>
        <end position="173"/>
    </location>
</feature>
<dbReference type="Proteomes" id="UP000255129">
    <property type="component" value="Unassembled WGS sequence"/>
</dbReference>
<evidence type="ECO:0000259" key="6">
    <source>
        <dbReference type="Pfam" id="PF00419"/>
    </source>
</evidence>
<proteinExistence type="inferred from homology"/>
<dbReference type="InterPro" id="IPR000259">
    <property type="entry name" value="Adhesion_dom_fimbrial"/>
</dbReference>
<name>A0A379G379_9GAMM</name>
<dbReference type="AlphaFoldDB" id="A0A379G379"/>
<dbReference type="PANTHER" id="PTHR33420">
    <property type="entry name" value="FIMBRIAL SUBUNIT ELFA-RELATED"/>
    <property type="match status" value="1"/>
</dbReference>
<comment type="subcellular location">
    <subcellularLocation>
        <location evidence="1">Fimbrium</location>
    </subcellularLocation>
</comment>
<dbReference type="RefSeq" id="WP_006813127.1">
    <property type="nucleotide sequence ID" value="NZ_AP018946.1"/>
</dbReference>
<dbReference type="InterPro" id="IPR008966">
    <property type="entry name" value="Adhesion_dom_sf"/>
</dbReference>
<gene>
    <name evidence="7" type="primary">sfaA</name>
    <name evidence="7" type="ORF">NCTC12026_01876</name>
</gene>
<feature type="signal peptide" evidence="5">
    <location>
        <begin position="1"/>
        <end position="25"/>
    </location>
</feature>
<keyword evidence="4" id="KW-0281">Fimbrium</keyword>
<evidence type="ECO:0000256" key="1">
    <source>
        <dbReference type="ARBA" id="ARBA00004561"/>
    </source>
</evidence>
<dbReference type="GO" id="GO:0043709">
    <property type="term" value="P:cell adhesion involved in single-species biofilm formation"/>
    <property type="evidence" value="ECO:0007669"/>
    <property type="project" value="TreeGrafter"/>
</dbReference>
<dbReference type="GO" id="GO:0009289">
    <property type="term" value="C:pilus"/>
    <property type="evidence" value="ECO:0007669"/>
    <property type="project" value="UniProtKB-SubCell"/>
</dbReference>
<evidence type="ECO:0000313" key="8">
    <source>
        <dbReference type="Proteomes" id="UP000255129"/>
    </source>
</evidence>
<accession>A0A379G379</accession>
<sequence>MYILNKILMVIGISLTMAMNTVAFASGTINFTGEITEKACTVDSQSRNLNIDLGTVSTKSLSAQGKVAGLNNFMIKLVDCPEDSKVTVKFGGTRDTADHDLLALNQGDGTAKNVGIALYEKDAVSQIKLYQDTKEVTVKGGAVDLEYVALYKATGAATAGQANSSTVYSIQYQ</sequence>
<comment type="similarity">
    <text evidence="2">Belongs to the fimbrial protein family.</text>
</comment>
<evidence type="ECO:0000256" key="3">
    <source>
        <dbReference type="ARBA" id="ARBA00022729"/>
    </source>
</evidence>
<organism evidence="7 8">
    <name type="scientific">Providencia rustigianii</name>
    <dbReference type="NCBI Taxonomy" id="158850"/>
    <lineage>
        <taxon>Bacteria</taxon>
        <taxon>Pseudomonadati</taxon>
        <taxon>Pseudomonadota</taxon>
        <taxon>Gammaproteobacteria</taxon>
        <taxon>Enterobacterales</taxon>
        <taxon>Morganellaceae</taxon>
        <taxon>Providencia</taxon>
    </lineage>
</organism>
<dbReference type="EMBL" id="UGUA01000002">
    <property type="protein sequence ID" value="SUC35479.1"/>
    <property type="molecule type" value="Genomic_DNA"/>
</dbReference>